<evidence type="ECO:0000313" key="4">
    <source>
        <dbReference type="Proteomes" id="UP001054821"/>
    </source>
</evidence>
<dbReference type="EMBL" id="JAJFAZ020000026">
    <property type="protein sequence ID" value="KAI5311346.1"/>
    <property type="molecule type" value="Genomic_DNA"/>
</dbReference>
<gene>
    <name evidence="2" type="ORF">ALMOND_2B032834</name>
    <name evidence="1" type="ORF">L3X38_000011</name>
</gene>
<dbReference type="Proteomes" id="UP001054821">
    <property type="component" value="Unassembled WGS sequence"/>
</dbReference>
<dbReference type="InParanoid" id="A0A5E4GFP1"/>
<dbReference type="Proteomes" id="UP000327085">
    <property type="component" value="Chromosome 3"/>
</dbReference>
<evidence type="ECO:0000313" key="2">
    <source>
        <dbReference type="EMBL" id="VVA38421.1"/>
    </source>
</evidence>
<reference evidence="1 4" key="3">
    <citation type="journal article" date="2022" name="G3 (Bethesda)">
        <title>Whole-genome sequence and methylome profiling of the almond [Prunus dulcis (Mill.) D.A. Webb] cultivar 'Nonpareil'.</title>
        <authorList>
            <person name="D'Amico-Willman K.M."/>
            <person name="Ouma W.Z."/>
            <person name="Meulia T."/>
            <person name="Sideli G.M."/>
            <person name="Gradziel T.M."/>
            <person name="Fresnedo-Ramirez J."/>
        </authorList>
    </citation>
    <scope>NUCLEOTIDE SEQUENCE [LARGE SCALE GENOMIC DNA]</scope>
    <source>
        <strain evidence="1">Clone GOH B32 T37-40</strain>
    </source>
</reference>
<proteinExistence type="predicted"/>
<protein>
    <submittedName>
        <fullName evidence="2">Uncharacterized protein</fullName>
    </submittedName>
</protein>
<reference evidence="2" key="1">
    <citation type="submission" date="2019-07" db="EMBL/GenBank/DDBJ databases">
        <authorList>
            <person name="Alioto T."/>
            <person name="Alioto T."/>
            <person name="Gomez Garrido J."/>
        </authorList>
    </citation>
    <scope>NUCLEOTIDE SEQUENCE</scope>
</reference>
<reference evidence="3" key="2">
    <citation type="journal article" date="2020" name="Plant J.">
        <title>Transposons played a major role in the diversification between the closely related almond and peach genomes: results from the almond genome sequence.</title>
        <authorList>
            <person name="Alioto T."/>
            <person name="Alexiou K.G."/>
            <person name="Bardil A."/>
            <person name="Barteri F."/>
            <person name="Castanera R."/>
            <person name="Cruz F."/>
            <person name="Dhingra A."/>
            <person name="Duval H."/>
            <person name="Fernandez I Marti A."/>
            <person name="Frias L."/>
            <person name="Galan B."/>
            <person name="Garcia J.L."/>
            <person name="Howad W."/>
            <person name="Gomez-Garrido J."/>
            <person name="Gut M."/>
            <person name="Julca I."/>
            <person name="Morata J."/>
            <person name="Puigdomenech P."/>
            <person name="Ribeca P."/>
            <person name="Rubio Cabetas M.J."/>
            <person name="Vlasova A."/>
            <person name="Wirthensohn M."/>
            <person name="Garcia-Mas J."/>
            <person name="Gabaldon T."/>
            <person name="Casacuberta J.M."/>
            <person name="Arus P."/>
        </authorList>
    </citation>
    <scope>NUCLEOTIDE SEQUENCE [LARGE SCALE GENOMIC DNA]</scope>
    <source>
        <strain evidence="3">cv. Texas</strain>
    </source>
</reference>
<keyword evidence="4" id="KW-1185">Reference proteome</keyword>
<dbReference type="Gramene" id="VVA38421">
    <property type="protein sequence ID" value="VVA38421"/>
    <property type="gene ID" value="Prudul26B032834"/>
</dbReference>
<organism evidence="2 3">
    <name type="scientific">Prunus dulcis</name>
    <name type="common">Almond</name>
    <name type="synonym">Amygdalus dulcis</name>
    <dbReference type="NCBI Taxonomy" id="3755"/>
    <lineage>
        <taxon>Eukaryota</taxon>
        <taxon>Viridiplantae</taxon>
        <taxon>Streptophyta</taxon>
        <taxon>Embryophyta</taxon>
        <taxon>Tracheophyta</taxon>
        <taxon>Spermatophyta</taxon>
        <taxon>Magnoliopsida</taxon>
        <taxon>eudicotyledons</taxon>
        <taxon>Gunneridae</taxon>
        <taxon>Pentapetalae</taxon>
        <taxon>rosids</taxon>
        <taxon>fabids</taxon>
        <taxon>Rosales</taxon>
        <taxon>Rosaceae</taxon>
        <taxon>Amygdaloideae</taxon>
        <taxon>Amygdaleae</taxon>
        <taxon>Prunus</taxon>
    </lineage>
</organism>
<dbReference type="AlphaFoldDB" id="A0A5E4GFP1"/>
<sequence length="230" mass="25188">MGRGLAGPSVGIFVGFRTRSSRAVDVMVAEASLVEGSTFPFRSCLAADIMVPFGPSLTIGLIHGFGRHIRILGHEDSFGLWDSKNQIHDFLALRDHVLEIDGQQLTQIWLVELASAFFSAGSSALPLGRVLYHPSSCMTGVWESWTLEVENEAWAGKCKVLEGCIYFPLLIVTYSGYLLAPLGLDLGYCDCWPRPSEMLSMSRGRNVLGTGRLGPLLLGQSVLHWAKNDF</sequence>
<dbReference type="EMBL" id="CABIKO010000641">
    <property type="protein sequence ID" value="VVA38421.1"/>
    <property type="molecule type" value="Genomic_DNA"/>
</dbReference>
<name>A0A5E4GFP1_PRUDU</name>
<accession>A0A5E4GFP1</accession>
<evidence type="ECO:0000313" key="1">
    <source>
        <dbReference type="EMBL" id="KAI5311346.1"/>
    </source>
</evidence>
<evidence type="ECO:0000313" key="3">
    <source>
        <dbReference type="Proteomes" id="UP000327085"/>
    </source>
</evidence>